<dbReference type="PANTHER" id="PTHR43798:SF31">
    <property type="entry name" value="AB HYDROLASE SUPERFAMILY PROTEIN YCLE"/>
    <property type="match status" value="1"/>
</dbReference>
<dbReference type="InterPro" id="IPR050266">
    <property type="entry name" value="AB_hydrolase_sf"/>
</dbReference>
<dbReference type="GO" id="GO:0016020">
    <property type="term" value="C:membrane"/>
    <property type="evidence" value="ECO:0007669"/>
    <property type="project" value="TreeGrafter"/>
</dbReference>
<keyword evidence="1 3" id="KW-0378">Hydrolase</keyword>
<dbReference type="EMBL" id="CP011232">
    <property type="protein sequence ID" value="AKI96514.1"/>
    <property type="molecule type" value="Genomic_DNA"/>
</dbReference>
<dbReference type="RefSeq" id="WP_047753649.1">
    <property type="nucleotide sequence ID" value="NZ_CAJUHA010000012.1"/>
</dbReference>
<name>A0A0G2ZAB2_9BACT</name>
<dbReference type="PATRIC" id="fig|1330330.3.peg.50"/>
<dbReference type="STRING" id="1330330.IX53_00270"/>
<dbReference type="InterPro" id="IPR029058">
    <property type="entry name" value="AB_hydrolase_fold"/>
</dbReference>
<evidence type="ECO:0000313" key="4">
    <source>
        <dbReference type="Proteomes" id="UP000035159"/>
    </source>
</evidence>
<dbReference type="PANTHER" id="PTHR43798">
    <property type="entry name" value="MONOACYLGLYCEROL LIPASE"/>
    <property type="match status" value="1"/>
</dbReference>
<gene>
    <name evidence="3" type="ORF">IX53_00270</name>
</gene>
<dbReference type="KEGG" id="kpf:IX53_00270"/>
<keyword evidence="4" id="KW-1185">Reference proteome</keyword>
<organism evidence="3 4">
    <name type="scientific">Kosmotoga pacifica</name>
    <dbReference type="NCBI Taxonomy" id="1330330"/>
    <lineage>
        <taxon>Bacteria</taxon>
        <taxon>Thermotogati</taxon>
        <taxon>Thermotogota</taxon>
        <taxon>Thermotogae</taxon>
        <taxon>Kosmotogales</taxon>
        <taxon>Kosmotogaceae</taxon>
        <taxon>Kosmotoga</taxon>
    </lineage>
</organism>
<feature type="domain" description="AB hydrolase-1" evidence="2">
    <location>
        <begin position="68"/>
        <end position="230"/>
    </location>
</feature>
<dbReference type="SUPFAM" id="SSF53474">
    <property type="entry name" value="alpha/beta-Hydrolases"/>
    <property type="match status" value="1"/>
</dbReference>
<dbReference type="Proteomes" id="UP000035159">
    <property type="component" value="Chromosome"/>
</dbReference>
<accession>A0A0G2ZAB2</accession>
<evidence type="ECO:0000256" key="1">
    <source>
        <dbReference type="ARBA" id="ARBA00022801"/>
    </source>
</evidence>
<sequence length="262" mass="28937">MINIRKHGTPPYTVAVLHGGPGAPGEVAPVARELAKSMGVLEPFQTAITVEGQIEELKIQLTENAALPVTLIGYSWGAWLGWLLAAKHPELVRKLILVSSGVFEAKYAKRLMDTRKSRLSVKEQQELSGLLEDMQSVGESDKNATLARFGALMTKADSYAVLPEDELYESIECDMAVFQGVWSEAAALRESGELLALGKQIRCPVVAIHGDYDPGPTEGIQKPLTSVLSDFEFVLLERCGHTPWKERYARKRFYEVLRDALI</sequence>
<dbReference type="Gene3D" id="3.40.50.1820">
    <property type="entry name" value="alpha/beta hydrolase"/>
    <property type="match status" value="1"/>
</dbReference>
<dbReference type="OrthoDB" id="9796770at2"/>
<dbReference type="Pfam" id="PF00561">
    <property type="entry name" value="Abhydrolase_1"/>
    <property type="match status" value="1"/>
</dbReference>
<proteinExistence type="predicted"/>
<evidence type="ECO:0000313" key="3">
    <source>
        <dbReference type="EMBL" id="AKI96514.1"/>
    </source>
</evidence>
<dbReference type="InterPro" id="IPR000073">
    <property type="entry name" value="AB_hydrolase_1"/>
</dbReference>
<protein>
    <submittedName>
        <fullName evidence="3">Alpha/beta hydrolase</fullName>
    </submittedName>
</protein>
<reference evidence="3 4" key="1">
    <citation type="submission" date="2015-04" db="EMBL/GenBank/DDBJ databases">
        <title>Complete Genome Sequence of Kosmotoga pacifica SLHLJ1.</title>
        <authorList>
            <person name="Jiang L.J."/>
            <person name="Shao Z.Z."/>
            <person name="Jebbar M."/>
        </authorList>
    </citation>
    <scope>NUCLEOTIDE SEQUENCE [LARGE SCALE GENOMIC DNA]</scope>
    <source>
        <strain evidence="3 4">SLHLJ1</strain>
    </source>
</reference>
<dbReference type="AlphaFoldDB" id="A0A0G2ZAB2"/>
<evidence type="ECO:0000259" key="2">
    <source>
        <dbReference type="Pfam" id="PF00561"/>
    </source>
</evidence>
<dbReference type="GO" id="GO:0016787">
    <property type="term" value="F:hydrolase activity"/>
    <property type="evidence" value="ECO:0007669"/>
    <property type="project" value="UniProtKB-KW"/>
</dbReference>